<dbReference type="EMBL" id="CAAALY010060034">
    <property type="protein sequence ID" value="VEL23109.1"/>
    <property type="molecule type" value="Genomic_DNA"/>
</dbReference>
<reference evidence="2" key="1">
    <citation type="submission" date="2018-11" db="EMBL/GenBank/DDBJ databases">
        <authorList>
            <consortium name="Pathogen Informatics"/>
        </authorList>
    </citation>
    <scope>NUCLEOTIDE SEQUENCE</scope>
</reference>
<dbReference type="AlphaFoldDB" id="A0A3S5CNE7"/>
<evidence type="ECO:0000256" key="1">
    <source>
        <dbReference type="SAM" id="MobiDB-lite"/>
    </source>
</evidence>
<gene>
    <name evidence="2" type="ORF">PXEA_LOCUS16549</name>
</gene>
<comment type="caution">
    <text evidence="2">The sequence shown here is derived from an EMBL/GenBank/DDBJ whole genome shotgun (WGS) entry which is preliminary data.</text>
</comment>
<feature type="non-terminal residue" evidence="2">
    <location>
        <position position="1"/>
    </location>
</feature>
<dbReference type="OrthoDB" id="407432at2759"/>
<dbReference type="Proteomes" id="UP000784294">
    <property type="component" value="Unassembled WGS sequence"/>
</dbReference>
<proteinExistence type="predicted"/>
<evidence type="ECO:0000313" key="3">
    <source>
        <dbReference type="Proteomes" id="UP000784294"/>
    </source>
</evidence>
<accession>A0A3S5CNE7</accession>
<organism evidence="2 3">
    <name type="scientific">Protopolystoma xenopodis</name>
    <dbReference type="NCBI Taxonomy" id="117903"/>
    <lineage>
        <taxon>Eukaryota</taxon>
        <taxon>Metazoa</taxon>
        <taxon>Spiralia</taxon>
        <taxon>Lophotrochozoa</taxon>
        <taxon>Platyhelminthes</taxon>
        <taxon>Monogenea</taxon>
        <taxon>Polyopisthocotylea</taxon>
        <taxon>Polystomatidea</taxon>
        <taxon>Polystomatidae</taxon>
        <taxon>Protopolystoma</taxon>
    </lineage>
</organism>
<evidence type="ECO:0000313" key="2">
    <source>
        <dbReference type="EMBL" id="VEL23109.1"/>
    </source>
</evidence>
<protein>
    <submittedName>
        <fullName evidence="2">Uncharacterized protein</fullName>
    </submittedName>
</protein>
<name>A0A3S5CNE7_9PLAT</name>
<keyword evidence="3" id="KW-1185">Reference proteome</keyword>
<sequence length="150" mass="16643">IRLQGFGSTWYGLAFVDSDVNIDISWFRPNSANKKWQVHSEAGPEQEALVPSELRSESDLEDGSLLEVNDAKSLQDSLDFAETDEDTTLHSSIAGEVTEVLQNFNNKLDFESTSTEEALAKSVEEVNLNESENESDMDNAVSDSLLIFHV</sequence>
<feature type="region of interest" description="Disordered" evidence="1">
    <location>
        <begin position="37"/>
        <end position="62"/>
    </location>
</feature>